<dbReference type="InterPro" id="IPR007138">
    <property type="entry name" value="ABM_dom"/>
</dbReference>
<gene>
    <name evidence="2" type="ORF">FHX39_002904</name>
</gene>
<dbReference type="SUPFAM" id="SSF54909">
    <property type="entry name" value="Dimeric alpha+beta barrel"/>
    <property type="match status" value="1"/>
</dbReference>
<evidence type="ECO:0000259" key="1">
    <source>
        <dbReference type="Pfam" id="PF03992"/>
    </source>
</evidence>
<dbReference type="InterPro" id="IPR011008">
    <property type="entry name" value="Dimeric_a/b-barrel"/>
</dbReference>
<keyword evidence="3" id="KW-1185">Reference proteome</keyword>
<dbReference type="Pfam" id="PF03992">
    <property type="entry name" value="ABM"/>
    <property type="match status" value="1"/>
</dbReference>
<reference evidence="2 3" key="1">
    <citation type="submission" date="2020-08" db="EMBL/GenBank/DDBJ databases">
        <title>Sequencing the genomes of 1000 actinobacteria strains.</title>
        <authorList>
            <person name="Klenk H.-P."/>
        </authorList>
    </citation>
    <scope>NUCLEOTIDE SEQUENCE [LARGE SCALE GENOMIC DNA]</scope>
    <source>
        <strain evidence="2 3">DSM 11053</strain>
    </source>
</reference>
<proteinExistence type="predicted"/>
<dbReference type="RefSeq" id="WP_183339526.1">
    <property type="nucleotide sequence ID" value="NZ_JACHZG010000001.1"/>
</dbReference>
<comment type="caution">
    <text evidence="2">The sequence shown here is derived from an EMBL/GenBank/DDBJ whole genome shotgun (WGS) entry which is preliminary data.</text>
</comment>
<dbReference type="Gene3D" id="3.30.70.100">
    <property type="match status" value="1"/>
</dbReference>
<evidence type="ECO:0000313" key="2">
    <source>
        <dbReference type="EMBL" id="MBB3327960.1"/>
    </source>
</evidence>
<protein>
    <recommendedName>
        <fullName evidence="1">ABM domain-containing protein</fullName>
    </recommendedName>
</protein>
<name>A0A7W5JX95_9ACTN</name>
<feature type="domain" description="ABM" evidence="1">
    <location>
        <begin position="2"/>
        <end position="64"/>
    </location>
</feature>
<dbReference type="AlphaFoldDB" id="A0A7W5JX95"/>
<sequence>MIVVTRFQVPEQETEAFVAQAEAAIGVLRQRGGLRSLDFARNLDEQELWTITARWDDVGSYRRALSGIESRSVVVPLLSRAIDEPTAYEDPHLVGPNLARGSVPPFAP</sequence>
<dbReference type="Proteomes" id="UP000565572">
    <property type="component" value="Unassembled WGS sequence"/>
</dbReference>
<evidence type="ECO:0000313" key="3">
    <source>
        <dbReference type="Proteomes" id="UP000565572"/>
    </source>
</evidence>
<organism evidence="2 3">
    <name type="scientific">Microlunatus antarcticus</name>
    <dbReference type="NCBI Taxonomy" id="53388"/>
    <lineage>
        <taxon>Bacteria</taxon>
        <taxon>Bacillati</taxon>
        <taxon>Actinomycetota</taxon>
        <taxon>Actinomycetes</taxon>
        <taxon>Propionibacteriales</taxon>
        <taxon>Propionibacteriaceae</taxon>
        <taxon>Microlunatus</taxon>
    </lineage>
</organism>
<accession>A0A7W5JX95</accession>
<dbReference type="EMBL" id="JACHZG010000001">
    <property type="protein sequence ID" value="MBB3327960.1"/>
    <property type="molecule type" value="Genomic_DNA"/>
</dbReference>